<keyword evidence="2" id="KW-0808">Transferase</keyword>
<dbReference type="GO" id="GO:0008483">
    <property type="term" value="F:transaminase activity"/>
    <property type="evidence" value="ECO:0007669"/>
    <property type="project" value="UniProtKB-KW"/>
</dbReference>
<evidence type="ECO:0000313" key="3">
    <source>
        <dbReference type="Proteomes" id="UP000466586"/>
    </source>
</evidence>
<keyword evidence="3" id="KW-1185">Reference proteome</keyword>
<evidence type="ECO:0000259" key="1">
    <source>
        <dbReference type="Pfam" id="PF00155"/>
    </source>
</evidence>
<dbReference type="RefSeq" id="WP_160844337.1">
    <property type="nucleotide sequence ID" value="NZ_WVHT01000003.1"/>
</dbReference>
<dbReference type="InterPro" id="IPR015422">
    <property type="entry name" value="PyrdxlP-dep_Trfase_small"/>
</dbReference>
<sequence>MVAPRNFLARATRLCKLIDRQGEHLLEEAIANLLKNGDIGRHLKKANKLYQERRDELCRLLNEHLSGYITFKVPTGGFAIWARYLHNLEPAAVSQKAAEMGLTIGSCPNYFHDRNFKHQFVRLGFASMNNKEMEEAVLILKRAIEKLI</sequence>
<reference evidence="2 3" key="1">
    <citation type="submission" date="2019-11" db="EMBL/GenBank/DDBJ databases">
        <title>Pedobacter sp. HMF7647 Genome sequencing and assembly.</title>
        <authorList>
            <person name="Kang H."/>
            <person name="Kim H."/>
            <person name="Joh K."/>
        </authorList>
    </citation>
    <scope>NUCLEOTIDE SEQUENCE [LARGE SCALE GENOMIC DNA]</scope>
    <source>
        <strain evidence="2 3">HMF7647</strain>
    </source>
</reference>
<keyword evidence="2" id="KW-0032">Aminotransferase</keyword>
<protein>
    <submittedName>
        <fullName evidence="2">Aminotransferase class I/II-fold pyridoxal phosphate-dependent enzyme</fullName>
    </submittedName>
</protein>
<name>A0A7K1Y993_9SPHI</name>
<dbReference type="Gene3D" id="3.90.1150.10">
    <property type="entry name" value="Aspartate Aminotransferase, domain 1"/>
    <property type="match status" value="1"/>
</dbReference>
<gene>
    <name evidence="2" type="ORF">GS399_09350</name>
</gene>
<dbReference type="EMBL" id="WVHT01000003">
    <property type="protein sequence ID" value="MXV51173.1"/>
    <property type="molecule type" value="Genomic_DNA"/>
</dbReference>
<dbReference type="GO" id="GO:0030170">
    <property type="term" value="F:pyridoxal phosphate binding"/>
    <property type="evidence" value="ECO:0007669"/>
    <property type="project" value="InterPro"/>
</dbReference>
<dbReference type="Proteomes" id="UP000466586">
    <property type="component" value="Unassembled WGS sequence"/>
</dbReference>
<dbReference type="PANTHER" id="PTHR46577:SF2">
    <property type="entry name" value="TRANSCRIPTIONAL REGULATORY PROTEIN"/>
    <property type="match status" value="1"/>
</dbReference>
<feature type="domain" description="Aminotransferase class I/classII large" evidence="1">
    <location>
        <begin position="27"/>
        <end position="137"/>
    </location>
</feature>
<evidence type="ECO:0000313" key="2">
    <source>
        <dbReference type="EMBL" id="MXV51173.1"/>
    </source>
</evidence>
<dbReference type="SUPFAM" id="SSF53383">
    <property type="entry name" value="PLP-dependent transferases"/>
    <property type="match status" value="1"/>
</dbReference>
<dbReference type="InterPro" id="IPR051446">
    <property type="entry name" value="HTH_trans_reg/aminotransferase"/>
</dbReference>
<accession>A0A7K1Y993</accession>
<dbReference type="Pfam" id="PF00155">
    <property type="entry name" value="Aminotran_1_2"/>
    <property type="match status" value="1"/>
</dbReference>
<proteinExistence type="predicted"/>
<dbReference type="PANTHER" id="PTHR46577">
    <property type="entry name" value="HTH-TYPE TRANSCRIPTIONAL REGULATORY PROTEIN GABR"/>
    <property type="match status" value="1"/>
</dbReference>
<dbReference type="InterPro" id="IPR015424">
    <property type="entry name" value="PyrdxlP-dep_Trfase"/>
</dbReference>
<comment type="caution">
    <text evidence="2">The sequence shown here is derived from an EMBL/GenBank/DDBJ whole genome shotgun (WGS) entry which is preliminary data.</text>
</comment>
<dbReference type="AlphaFoldDB" id="A0A7K1Y993"/>
<dbReference type="InterPro" id="IPR004839">
    <property type="entry name" value="Aminotransferase_I/II_large"/>
</dbReference>
<organism evidence="2 3">
    <name type="scientific">Hufsiella arboris</name>
    <dbReference type="NCBI Taxonomy" id="2695275"/>
    <lineage>
        <taxon>Bacteria</taxon>
        <taxon>Pseudomonadati</taxon>
        <taxon>Bacteroidota</taxon>
        <taxon>Sphingobacteriia</taxon>
        <taxon>Sphingobacteriales</taxon>
        <taxon>Sphingobacteriaceae</taxon>
        <taxon>Hufsiella</taxon>
    </lineage>
</organism>